<organism evidence="1">
    <name type="scientific">Cyprideis torosa</name>
    <dbReference type="NCBI Taxonomy" id="163714"/>
    <lineage>
        <taxon>Eukaryota</taxon>
        <taxon>Metazoa</taxon>
        <taxon>Ecdysozoa</taxon>
        <taxon>Arthropoda</taxon>
        <taxon>Crustacea</taxon>
        <taxon>Oligostraca</taxon>
        <taxon>Ostracoda</taxon>
        <taxon>Podocopa</taxon>
        <taxon>Podocopida</taxon>
        <taxon>Cytherocopina</taxon>
        <taxon>Cytheroidea</taxon>
        <taxon>Cytherideidae</taxon>
        <taxon>Cyprideis</taxon>
    </lineage>
</organism>
<dbReference type="AlphaFoldDB" id="A0A7R8WB42"/>
<gene>
    <name evidence="1" type="ORF">CTOB1V02_LOCUS3516</name>
</gene>
<evidence type="ECO:0000313" key="1">
    <source>
        <dbReference type="EMBL" id="CAD7225578.1"/>
    </source>
</evidence>
<protein>
    <submittedName>
        <fullName evidence="1">Uncharacterized protein</fullName>
    </submittedName>
</protein>
<proteinExistence type="predicted"/>
<sequence>MTAPISKQGTRESERRGTAATGCDCVEQSKGAGYLVDLAERLGRLDESGFSLLLQEAINNPTDITTKSKLYRTGDDLIV</sequence>
<dbReference type="EMBL" id="OB660606">
    <property type="protein sequence ID" value="CAD7225578.1"/>
    <property type="molecule type" value="Genomic_DNA"/>
</dbReference>
<reference evidence="1" key="1">
    <citation type="submission" date="2020-11" db="EMBL/GenBank/DDBJ databases">
        <authorList>
            <person name="Tran Van P."/>
        </authorList>
    </citation>
    <scope>NUCLEOTIDE SEQUENCE</scope>
</reference>
<accession>A0A7R8WB42</accession>
<name>A0A7R8WB42_9CRUS</name>